<sequence length="140" mass="15529">MAGPSSHRHEWSSGLCACHKDCGNCCITCMLPCVTFGQIGEILDTGKRSCLFNALMYFGSTLVGCPWAYSMQYRTKLRAKLGLKSSPCNDCAVHYFCEPCALCQEFRELKARGVDPALGWDANSEKYTHLTPPQSHAMHK</sequence>
<protein>
    <recommendedName>
        <fullName evidence="3">POS2</fullName>
    </recommendedName>
</protein>
<dbReference type="AlphaFoldDB" id="A0A8T2V9T1"/>
<organism evidence="1 2">
    <name type="scientific">Ceratopteris richardii</name>
    <name type="common">Triangle waterfern</name>
    <dbReference type="NCBI Taxonomy" id="49495"/>
    <lineage>
        <taxon>Eukaryota</taxon>
        <taxon>Viridiplantae</taxon>
        <taxon>Streptophyta</taxon>
        <taxon>Embryophyta</taxon>
        <taxon>Tracheophyta</taxon>
        <taxon>Polypodiopsida</taxon>
        <taxon>Polypodiidae</taxon>
        <taxon>Polypodiales</taxon>
        <taxon>Pteridineae</taxon>
        <taxon>Pteridaceae</taxon>
        <taxon>Parkerioideae</taxon>
        <taxon>Ceratopteris</taxon>
    </lineage>
</organism>
<dbReference type="NCBIfam" id="TIGR01571">
    <property type="entry name" value="A_thal_Cys_rich"/>
    <property type="match status" value="1"/>
</dbReference>
<dbReference type="OrthoDB" id="1045822at2759"/>
<keyword evidence="2" id="KW-1185">Reference proteome</keyword>
<dbReference type="Pfam" id="PF04749">
    <property type="entry name" value="PLAC8"/>
    <property type="match status" value="1"/>
</dbReference>
<accession>A0A8T2V9T1</accession>
<proteinExistence type="predicted"/>
<comment type="caution">
    <text evidence="1">The sequence shown here is derived from an EMBL/GenBank/DDBJ whole genome shotgun (WGS) entry which is preliminary data.</text>
</comment>
<evidence type="ECO:0008006" key="3">
    <source>
        <dbReference type="Google" id="ProtNLM"/>
    </source>
</evidence>
<evidence type="ECO:0000313" key="2">
    <source>
        <dbReference type="Proteomes" id="UP000825935"/>
    </source>
</evidence>
<reference evidence="1" key="1">
    <citation type="submission" date="2021-08" db="EMBL/GenBank/DDBJ databases">
        <title>WGS assembly of Ceratopteris richardii.</title>
        <authorList>
            <person name="Marchant D.B."/>
            <person name="Chen G."/>
            <person name="Jenkins J."/>
            <person name="Shu S."/>
            <person name="Leebens-Mack J."/>
            <person name="Grimwood J."/>
            <person name="Schmutz J."/>
            <person name="Soltis P."/>
            <person name="Soltis D."/>
            <person name="Chen Z.-H."/>
        </authorList>
    </citation>
    <scope>NUCLEOTIDE SEQUENCE</scope>
    <source>
        <strain evidence="1">Whitten #5841</strain>
        <tissue evidence="1">Leaf</tissue>
    </source>
</reference>
<evidence type="ECO:0000313" key="1">
    <source>
        <dbReference type="EMBL" id="KAH7442736.1"/>
    </source>
</evidence>
<gene>
    <name evidence="1" type="ORF">KP509_03G101800</name>
</gene>
<dbReference type="PANTHER" id="PTHR15907">
    <property type="entry name" value="DUF614 FAMILY PROTEIN-RELATED"/>
    <property type="match status" value="1"/>
</dbReference>
<dbReference type="OMA" id="TAKEYGW"/>
<dbReference type="Proteomes" id="UP000825935">
    <property type="component" value="Chromosome 3"/>
</dbReference>
<dbReference type="InterPro" id="IPR006461">
    <property type="entry name" value="PLAC_motif_containing"/>
</dbReference>
<name>A0A8T2V9T1_CERRI</name>
<dbReference type="EMBL" id="CM035408">
    <property type="protein sequence ID" value="KAH7442736.1"/>
    <property type="molecule type" value="Genomic_DNA"/>
</dbReference>